<protein>
    <recommendedName>
        <fullName evidence="4">Secreted protein</fullName>
    </recommendedName>
</protein>
<keyword evidence="2" id="KW-0732">Signal</keyword>
<feature type="chain" id="PRO_5007285166" description="Secreted protein" evidence="2">
    <location>
        <begin position="22"/>
        <end position="97"/>
    </location>
</feature>
<evidence type="ECO:0000256" key="2">
    <source>
        <dbReference type="SAM" id="SignalP"/>
    </source>
</evidence>
<organism evidence="3">
    <name type="scientific">Rhipicephalus appendiculatus</name>
    <name type="common">Brown ear tick</name>
    <dbReference type="NCBI Taxonomy" id="34631"/>
    <lineage>
        <taxon>Eukaryota</taxon>
        <taxon>Metazoa</taxon>
        <taxon>Ecdysozoa</taxon>
        <taxon>Arthropoda</taxon>
        <taxon>Chelicerata</taxon>
        <taxon>Arachnida</taxon>
        <taxon>Acari</taxon>
        <taxon>Parasitiformes</taxon>
        <taxon>Ixodida</taxon>
        <taxon>Ixodoidea</taxon>
        <taxon>Ixodidae</taxon>
        <taxon>Rhipicephalinae</taxon>
        <taxon>Rhipicephalus</taxon>
        <taxon>Rhipicephalus</taxon>
    </lineage>
</organism>
<evidence type="ECO:0000313" key="3">
    <source>
        <dbReference type="EMBL" id="JAP77606.1"/>
    </source>
</evidence>
<sequence length="97" mass="10753">MRKTLLVCFAILVVLVVVADAVPKRTTAGVMRRRTSAKPVSHRFEEGDDSGADYEADERESAEDDDLDSRGDDEADDMMESAEDRSDEADSADIERK</sequence>
<feature type="region of interest" description="Disordered" evidence="1">
    <location>
        <begin position="27"/>
        <end position="97"/>
    </location>
</feature>
<name>A0A131YHM5_RHIAP</name>
<evidence type="ECO:0008006" key="4">
    <source>
        <dbReference type="Google" id="ProtNLM"/>
    </source>
</evidence>
<proteinExistence type="predicted"/>
<feature type="compositionally biased region" description="Acidic residues" evidence="1">
    <location>
        <begin position="46"/>
        <end position="97"/>
    </location>
</feature>
<evidence type="ECO:0000256" key="1">
    <source>
        <dbReference type="SAM" id="MobiDB-lite"/>
    </source>
</evidence>
<accession>A0A131YHM5</accession>
<dbReference type="AlphaFoldDB" id="A0A131YHM5"/>
<reference evidence="3" key="1">
    <citation type="journal article" date="2016" name="Ticks Tick Borne Dis.">
        <title>De novo assembly and annotation of the salivary gland transcriptome of Rhipicephalus appendiculatus male and female ticks during blood feeding.</title>
        <authorList>
            <person name="de Castro M.H."/>
            <person name="de Klerk D."/>
            <person name="Pienaar R."/>
            <person name="Latif A.A."/>
            <person name="Rees D.J."/>
            <person name="Mans B.J."/>
        </authorList>
    </citation>
    <scope>NUCLEOTIDE SEQUENCE</scope>
    <source>
        <tissue evidence="3">Salivary glands</tissue>
    </source>
</reference>
<dbReference type="EMBL" id="GEDV01010951">
    <property type="protein sequence ID" value="JAP77606.1"/>
    <property type="molecule type" value="Transcribed_RNA"/>
</dbReference>
<feature type="signal peptide" evidence="2">
    <location>
        <begin position="1"/>
        <end position="21"/>
    </location>
</feature>